<dbReference type="AlphaFoldDB" id="A0A556ABU7"/>
<evidence type="ECO:0000259" key="10">
    <source>
        <dbReference type="Pfam" id="PF04290"/>
    </source>
</evidence>
<evidence type="ECO:0000256" key="4">
    <source>
        <dbReference type="ARBA" id="ARBA00022519"/>
    </source>
</evidence>
<dbReference type="EMBL" id="VLTJ01000039">
    <property type="protein sequence ID" value="TSH90365.1"/>
    <property type="molecule type" value="Genomic_DNA"/>
</dbReference>
<evidence type="ECO:0000256" key="3">
    <source>
        <dbReference type="ARBA" id="ARBA00022475"/>
    </source>
</evidence>
<dbReference type="RefSeq" id="WP_143950281.1">
    <property type="nucleotide sequence ID" value="NZ_BAABMB010000003.1"/>
</dbReference>
<comment type="subunit">
    <text evidence="9">The complex comprises the extracytoplasmic solute receptor protein and the two transmembrane proteins.</text>
</comment>
<dbReference type="InterPro" id="IPR007387">
    <property type="entry name" value="TRAP_DctQ"/>
</dbReference>
<feature type="transmembrane region" description="Helical" evidence="9">
    <location>
        <begin position="7"/>
        <end position="30"/>
    </location>
</feature>
<comment type="subcellular location">
    <subcellularLocation>
        <location evidence="1 9">Cell inner membrane</location>
        <topology evidence="1 9">Multi-pass membrane protein</topology>
    </subcellularLocation>
</comment>
<protein>
    <recommendedName>
        <fullName evidence="9">TRAP transporter small permease protein</fullName>
    </recommendedName>
</protein>
<comment type="similarity">
    <text evidence="8 9">Belongs to the TRAP transporter small permease family.</text>
</comment>
<feature type="transmembrane region" description="Helical" evidence="9">
    <location>
        <begin position="45"/>
        <end position="63"/>
    </location>
</feature>
<keyword evidence="6 9" id="KW-1133">Transmembrane helix</keyword>
<dbReference type="Pfam" id="PF04290">
    <property type="entry name" value="DctQ"/>
    <property type="match status" value="1"/>
</dbReference>
<keyword evidence="4 9" id="KW-0997">Cell inner membrane</keyword>
<dbReference type="GO" id="GO:0015740">
    <property type="term" value="P:C4-dicarboxylate transport"/>
    <property type="evidence" value="ECO:0007669"/>
    <property type="project" value="TreeGrafter"/>
</dbReference>
<feature type="transmembrane region" description="Helical" evidence="9">
    <location>
        <begin position="126"/>
        <end position="145"/>
    </location>
</feature>
<sequence>MALLERLAVASGVLAAIALASIGVLISGQIVGRMFGHQIPSADDFAAWCLAASIFLALPYALLHGAHIRVTLVLQFLPEKAVKPYEIIATLIAIALSAWGAWHAIFFVYESYAYNEISQGMLRVPLWIPQLSMPVGLTLFALMLVRHLVLALRGELPKEIGHE</sequence>
<proteinExistence type="inferred from homology"/>
<keyword evidence="12" id="KW-1185">Reference proteome</keyword>
<keyword evidence="5 9" id="KW-0812">Transmembrane</keyword>
<evidence type="ECO:0000256" key="2">
    <source>
        <dbReference type="ARBA" id="ARBA00022448"/>
    </source>
</evidence>
<evidence type="ECO:0000256" key="9">
    <source>
        <dbReference type="RuleBase" id="RU369079"/>
    </source>
</evidence>
<evidence type="ECO:0000256" key="5">
    <source>
        <dbReference type="ARBA" id="ARBA00022692"/>
    </source>
</evidence>
<feature type="domain" description="Tripartite ATP-independent periplasmic transporters DctQ component" evidence="10">
    <location>
        <begin position="24"/>
        <end position="153"/>
    </location>
</feature>
<evidence type="ECO:0000256" key="6">
    <source>
        <dbReference type="ARBA" id="ARBA00022989"/>
    </source>
</evidence>
<comment type="caution">
    <text evidence="11">The sequence shown here is derived from an EMBL/GenBank/DDBJ whole genome shotgun (WGS) entry which is preliminary data.</text>
</comment>
<accession>A0A556ABU7</accession>
<dbReference type="Proteomes" id="UP000318405">
    <property type="component" value="Unassembled WGS sequence"/>
</dbReference>
<reference evidence="11 12" key="1">
    <citation type="submission" date="2019-07" db="EMBL/GenBank/DDBJ databases">
        <title>Qingshengfaniella alkalisoli gen. nov., sp. nov., isolated from saline soil.</title>
        <authorList>
            <person name="Xu L."/>
            <person name="Huang X.-X."/>
            <person name="Sun J.-Q."/>
        </authorList>
    </citation>
    <scope>NUCLEOTIDE SEQUENCE [LARGE SCALE GENOMIC DNA]</scope>
    <source>
        <strain evidence="11 12">DSM 27279</strain>
    </source>
</reference>
<name>A0A556ABU7_9BURK</name>
<evidence type="ECO:0000256" key="8">
    <source>
        <dbReference type="ARBA" id="ARBA00038436"/>
    </source>
</evidence>
<keyword evidence="7 9" id="KW-0472">Membrane</keyword>
<dbReference type="GO" id="GO:0022857">
    <property type="term" value="F:transmembrane transporter activity"/>
    <property type="evidence" value="ECO:0007669"/>
    <property type="project" value="UniProtKB-UniRule"/>
</dbReference>
<evidence type="ECO:0000313" key="12">
    <source>
        <dbReference type="Proteomes" id="UP000318405"/>
    </source>
</evidence>
<gene>
    <name evidence="11" type="ORF">FOZ76_21305</name>
</gene>
<keyword evidence="3" id="KW-1003">Cell membrane</keyword>
<evidence type="ECO:0000256" key="1">
    <source>
        <dbReference type="ARBA" id="ARBA00004429"/>
    </source>
</evidence>
<dbReference type="GO" id="GO:0005886">
    <property type="term" value="C:plasma membrane"/>
    <property type="evidence" value="ECO:0007669"/>
    <property type="project" value="UniProtKB-SubCell"/>
</dbReference>
<dbReference type="InterPro" id="IPR055348">
    <property type="entry name" value="DctQ"/>
</dbReference>
<evidence type="ECO:0000256" key="7">
    <source>
        <dbReference type="ARBA" id="ARBA00023136"/>
    </source>
</evidence>
<dbReference type="PANTHER" id="PTHR35011">
    <property type="entry name" value="2,3-DIKETO-L-GULONATE TRAP TRANSPORTER SMALL PERMEASE PROTEIN YIAM"/>
    <property type="match status" value="1"/>
</dbReference>
<dbReference type="OrthoDB" id="26202at2"/>
<comment type="function">
    <text evidence="9">Part of the tripartite ATP-independent periplasmic (TRAP) transport system.</text>
</comment>
<dbReference type="PANTHER" id="PTHR35011:SF10">
    <property type="entry name" value="TRAP TRANSPORTER SMALL PERMEASE PROTEIN"/>
    <property type="match status" value="1"/>
</dbReference>
<keyword evidence="2 9" id="KW-0813">Transport</keyword>
<evidence type="ECO:0000313" key="11">
    <source>
        <dbReference type="EMBL" id="TSH90365.1"/>
    </source>
</evidence>
<feature type="transmembrane region" description="Helical" evidence="9">
    <location>
        <begin position="84"/>
        <end position="106"/>
    </location>
</feature>
<organism evidence="11 12">
    <name type="scientific">Verticiella sediminum</name>
    <dbReference type="NCBI Taxonomy" id="1247510"/>
    <lineage>
        <taxon>Bacteria</taxon>
        <taxon>Pseudomonadati</taxon>
        <taxon>Pseudomonadota</taxon>
        <taxon>Betaproteobacteria</taxon>
        <taxon>Burkholderiales</taxon>
        <taxon>Alcaligenaceae</taxon>
        <taxon>Verticiella</taxon>
    </lineage>
</organism>